<dbReference type="OrthoDB" id="6486656at2759"/>
<dbReference type="GO" id="GO:0046872">
    <property type="term" value="F:metal ion binding"/>
    <property type="evidence" value="ECO:0007669"/>
    <property type="project" value="UniProtKB-KW"/>
</dbReference>
<keyword evidence="3 4" id="KW-0460">Magnesium</keyword>
<comment type="similarity">
    <text evidence="2 4">Belongs to the terpene synthase family.</text>
</comment>
<dbReference type="GO" id="GO:0010333">
    <property type="term" value="F:terpene synthase activity"/>
    <property type="evidence" value="ECO:0007669"/>
    <property type="project" value="InterPro"/>
</dbReference>
<keyword evidence="4" id="KW-0456">Lyase</keyword>
<dbReference type="EC" id="4.2.3.-" evidence="4"/>
<dbReference type="Pfam" id="PF19086">
    <property type="entry name" value="Terpene_syn_C_2"/>
    <property type="match status" value="2"/>
</dbReference>
<sequence>MESRRTVILPNMFKGFVIETPPMNPNYETVKPISERWLAEKCSFSPRMKKRVEFCDFAIFISIAAPDAPFDKLKTMCDWGNWVFPFDDMFDEGSLKSDPKRSQVVIDSLMADMLDQPYTRPKSAVVQAHDDIFRRVSQGSTVGKFTQVDLDMDLTNSLSIEEMLDTRRLSSGVTPLYHLIEYAHDIKLPDEVFQNPIIQRLELLGADFVLLSNDILSYRKEESDDCPFSMVAACRMTGQSPQEAFDTVGNLLEERYQDWQTAIEQLPSWGPEIDANVARYIQGIQNVVQANITWRLNKNIKAETIDQLRDQDCVSAPDLLKKRGQRVAL</sequence>
<organism evidence="5 6">
    <name type="scientific">Fusarium mundagurra</name>
    <dbReference type="NCBI Taxonomy" id="1567541"/>
    <lineage>
        <taxon>Eukaryota</taxon>
        <taxon>Fungi</taxon>
        <taxon>Dikarya</taxon>
        <taxon>Ascomycota</taxon>
        <taxon>Pezizomycotina</taxon>
        <taxon>Sordariomycetes</taxon>
        <taxon>Hypocreomycetidae</taxon>
        <taxon>Hypocreales</taxon>
        <taxon>Nectriaceae</taxon>
        <taxon>Fusarium</taxon>
        <taxon>Fusarium fujikuroi species complex</taxon>
    </lineage>
</organism>
<reference evidence="5 6" key="1">
    <citation type="submission" date="2020-05" db="EMBL/GenBank/DDBJ databases">
        <title>Identification and distribution of gene clusters putatively required for synthesis of sphingolipid metabolism inhibitors in phylogenetically diverse species of the filamentous fungus Fusarium.</title>
        <authorList>
            <person name="Kim H.-S."/>
            <person name="Busman M."/>
            <person name="Brown D.W."/>
            <person name="Divon H."/>
            <person name="Uhlig S."/>
            <person name="Proctor R.H."/>
        </authorList>
    </citation>
    <scope>NUCLEOTIDE SEQUENCE [LARGE SCALE GENOMIC DNA]</scope>
    <source>
        <strain evidence="5 6">NRRL 66235</strain>
    </source>
</reference>
<dbReference type="PANTHER" id="PTHR35201:SF4">
    <property type="entry name" value="BETA-PINACENE SYNTHASE-RELATED"/>
    <property type="match status" value="1"/>
</dbReference>
<dbReference type="PANTHER" id="PTHR35201">
    <property type="entry name" value="TERPENE SYNTHASE"/>
    <property type="match status" value="1"/>
</dbReference>
<keyword evidence="6" id="KW-1185">Reference proteome</keyword>
<evidence type="ECO:0000256" key="3">
    <source>
        <dbReference type="ARBA" id="ARBA00022842"/>
    </source>
</evidence>
<dbReference type="InterPro" id="IPR034686">
    <property type="entry name" value="Terpene_cyclase-like_2"/>
</dbReference>
<dbReference type="Gene3D" id="1.10.600.10">
    <property type="entry name" value="Farnesyl Diphosphate Synthase"/>
    <property type="match status" value="1"/>
</dbReference>
<evidence type="ECO:0000256" key="4">
    <source>
        <dbReference type="RuleBase" id="RU366034"/>
    </source>
</evidence>
<accession>A0A8H5YNZ7</accession>
<evidence type="ECO:0000313" key="6">
    <source>
        <dbReference type="Proteomes" id="UP000544331"/>
    </source>
</evidence>
<evidence type="ECO:0000256" key="2">
    <source>
        <dbReference type="ARBA" id="ARBA00006333"/>
    </source>
</evidence>
<evidence type="ECO:0000313" key="5">
    <source>
        <dbReference type="EMBL" id="KAF5715899.1"/>
    </source>
</evidence>
<dbReference type="AlphaFoldDB" id="A0A8H5YNZ7"/>
<protein>
    <recommendedName>
        <fullName evidence="4">Terpene synthase</fullName>
        <ecNumber evidence="4">4.2.3.-</ecNumber>
    </recommendedName>
</protein>
<comment type="cofactor">
    <cofactor evidence="1 4">
        <name>Mg(2+)</name>
        <dbReference type="ChEBI" id="CHEBI:18420"/>
    </cofactor>
</comment>
<dbReference type="InterPro" id="IPR008949">
    <property type="entry name" value="Isoprenoid_synthase_dom_sf"/>
</dbReference>
<proteinExistence type="inferred from homology"/>
<dbReference type="Proteomes" id="UP000544331">
    <property type="component" value="Unassembled WGS sequence"/>
</dbReference>
<evidence type="ECO:0000256" key="1">
    <source>
        <dbReference type="ARBA" id="ARBA00001946"/>
    </source>
</evidence>
<name>A0A8H5YNZ7_9HYPO</name>
<comment type="caution">
    <text evidence="5">The sequence shown here is derived from an EMBL/GenBank/DDBJ whole genome shotgun (WGS) entry which is preliminary data.</text>
</comment>
<dbReference type="SUPFAM" id="SSF48576">
    <property type="entry name" value="Terpenoid synthases"/>
    <property type="match status" value="1"/>
</dbReference>
<dbReference type="GO" id="GO:0008299">
    <property type="term" value="P:isoprenoid biosynthetic process"/>
    <property type="evidence" value="ECO:0007669"/>
    <property type="project" value="UniProtKB-ARBA"/>
</dbReference>
<keyword evidence="4" id="KW-0479">Metal-binding</keyword>
<dbReference type="EMBL" id="JAAOAN010000217">
    <property type="protein sequence ID" value="KAF5715899.1"/>
    <property type="molecule type" value="Genomic_DNA"/>
</dbReference>
<gene>
    <name evidence="5" type="ORF">FMUND_6648</name>
</gene>